<comment type="similarity">
    <text evidence="1">Belongs to the glycosyltransferase 2 family.</text>
</comment>
<feature type="domain" description="Glycosyltransferase subfamily 4-like N-terminal" evidence="6">
    <location>
        <begin position="738"/>
        <end position="891"/>
    </location>
</feature>
<feature type="domain" description="Glycosyltransferase 2-like" evidence="5">
    <location>
        <begin position="12"/>
        <end position="179"/>
    </location>
</feature>
<dbReference type="Gene3D" id="3.90.550.10">
    <property type="entry name" value="Spore Coat Polysaccharide Biosynthesis Protein SpsA, Chain A"/>
    <property type="match status" value="3"/>
</dbReference>
<name>A0A919VD74_9CLOT</name>
<dbReference type="PANTHER" id="PTHR43685:SF5">
    <property type="entry name" value="GLYCOSYLTRANSFERASE EPSE-RELATED"/>
    <property type="match status" value="1"/>
</dbReference>
<keyword evidence="3" id="KW-0808">Transferase</keyword>
<feature type="domain" description="Glycosyltransferase 2-like" evidence="5">
    <location>
        <begin position="469"/>
        <end position="635"/>
    </location>
</feature>
<dbReference type="InterPro" id="IPR001173">
    <property type="entry name" value="Glyco_trans_2-like"/>
</dbReference>
<protein>
    <submittedName>
        <fullName evidence="7">Uncharacterized protein</fullName>
    </submittedName>
</protein>
<dbReference type="InterPro" id="IPR050834">
    <property type="entry name" value="Glycosyltransf_2"/>
</dbReference>
<evidence type="ECO:0000256" key="2">
    <source>
        <dbReference type="ARBA" id="ARBA00022676"/>
    </source>
</evidence>
<dbReference type="GO" id="GO:0016757">
    <property type="term" value="F:glycosyltransferase activity"/>
    <property type="evidence" value="ECO:0007669"/>
    <property type="project" value="UniProtKB-KW"/>
</dbReference>
<accession>A0A919VD74</accession>
<evidence type="ECO:0000313" key="7">
    <source>
        <dbReference type="EMBL" id="GIM27689.1"/>
    </source>
</evidence>
<keyword evidence="8" id="KW-1185">Reference proteome</keyword>
<feature type="domain" description="Glycosyltransferase 2-like" evidence="5">
    <location>
        <begin position="253"/>
        <end position="391"/>
    </location>
</feature>
<dbReference type="RefSeq" id="WP_212902446.1">
    <property type="nucleotide sequence ID" value="NZ_BOPZ01000002.1"/>
</dbReference>
<dbReference type="InterPro" id="IPR028098">
    <property type="entry name" value="Glyco_trans_4-like_N"/>
</dbReference>
<keyword evidence="2" id="KW-0328">Glycosyltransferase</keyword>
<evidence type="ECO:0000256" key="3">
    <source>
        <dbReference type="ARBA" id="ARBA00022679"/>
    </source>
</evidence>
<dbReference type="SUPFAM" id="SSF53448">
    <property type="entry name" value="Nucleotide-diphospho-sugar transferases"/>
    <property type="match status" value="3"/>
</dbReference>
<gene>
    <name evidence="7" type="ORF">CPJCM30710_03550</name>
</gene>
<sequence length="1100" mass="127160">MYYYERQPGLVSVVIPTYNRAQYICDALDGLKKQTYKNIEVILIDDCSTDDTEDVIKKWSEENRNVFADFIYLKLPRNRDEWWAWNIGFYLAKGEYIVIHSSDDISSEDRIKKQVDYLISNIDTAAVGSSYKSFNENIDNIIGVAEWLIYDSDSIERSYKEKFEHCVCSGTLMFRADILDTIIGFKKVTNNLNDYYLIEDIINNDYVISNINENLYYVREHEGQKSKKLEDANKITDGKYLPEALKTIESMVSTVIVLENELNSIIDILDSIAYQTYKNIELIIIDNTLDNNIQNTINEWWFNKKDKKNVAIKEFIYFKLPRIISYPWTYNIGAYLAKGEYIAFHGEDRISNRGRIQKQVEYLNENFLTSVVGTNFGGGSNFVKYDEDIEYSYIVDYMPCVNINTIMLRTRIINETGGLNRKILGRESFEFIYRLLNKGHRVQNLREVLYDEPLSDEPKEEIQTLPLVSIIMPVHNCEKYIVESINSILSQTYKNLELIIVDTGSDDRTYDLIDQIKDERIKVIRTSSDKGLTYAFFSGLKVSSGDFITRHDPDDTSTENRIKNQVEYLLSNKDLDMVSCLIKCTTDVQKYKKACLFIERLQNYYVDSKTIEKAILGDFIPIVFPTLLIRRELINKINVPEEPEEFDDQIGLLLELLKQSKVEKINKILYNYRRHDKAYHLINEQQYYNYTIESIAASDIKGHIIYREFIIKKPENISKLNNESSIRVLILVDALNLGGTETHVLHLVKKLIDMGIYVVVGTSGGPLTTLFQYNGIKIFKIPLNTEHMSNKKLFSCIKLVKEIIDTEKINLLHAHLFTSMSIASEINKRYNIPYVTTIHGLFYPNDVLFNTCFNTNAIIPVSKPVERLLVRKLGNQVKSKLFGIANGVTLEDYTKETVKTNIREELNIAPNDLVITYCSRLAWQKTFAAESFIFGFNKLANKYDNIHAIIIGDGDGKEMLQREANMLNSCLERDAFHVVGAKHNVIDYYMISDIVIGTGRVALEAMSCKKPVIAIGNSGYVGIVSEQNKDIQWQTYFGDHDSIKEPDPLSLYEDMKYLATNYYKRIEIGNWGRQWCEEMFNIDKAANRTLSVYKRILNNS</sequence>
<dbReference type="SUPFAM" id="SSF53756">
    <property type="entry name" value="UDP-Glycosyltransferase/glycogen phosphorylase"/>
    <property type="match status" value="1"/>
</dbReference>
<dbReference type="Pfam" id="PF00534">
    <property type="entry name" value="Glycos_transf_1"/>
    <property type="match status" value="1"/>
</dbReference>
<evidence type="ECO:0000259" key="4">
    <source>
        <dbReference type="Pfam" id="PF00534"/>
    </source>
</evidence>
<organism evidence="7 8">
    <name type="scientific">Clostridium polyendosporum</name>
    <dbReference type="NCBI Taxonomy" id="69208"/>
    <lineage>
        <taxon>Bacteria</taxon>
        <taxon>Bacillati</taxon>
        <taxon>Bacillota</taxon>
        <taxon>Clostridia</taxon>
        <taxon>Eubacteriales</taxon>
        <taxon>Clostridiaceae</taxon>
        <taxon>Clostridium</taxon>
    </lineage>
</organism>
<dbReference type="CDD" id="cd00761">
    <property type="entry name" value="Glyco_tranf_GTA_type"/>
    <property type="match status" value="3"/>
</dbReference>
<dbReference type="AlphaFoldDB" id="A0A919VD74"/>
<evidence type="ECO:0000259" key="5">
    <source>
        <dbReference type="Pfam" id="PF00535"/>
    </source>
</evidence>
<reference evidence="7" key="1">
    <citation type="submission" date="2021-03" db="EMBL/GenBank/DDBJ databases">
        <title>Taxonomic study of Clostridium polyendosporum from meadow-gley soil under rice.</title>
        <authorList>
            <person name="Kobayashi H."/>
            <person name="Tanizawa Y."/>
            <person name="Yagura M."/>
        </authorList>
    </citation>
    <scope>NUCLEOTIDE SEQUENCE</scope>
    <source>
        <strain evidence="7">JCM 30710</strain>
    </source>
</reference>
<dbReference type="Pfam" id="PF13439">
    <property type="entry name" value="Glyco_transf_4"/>
    <property type="match status" value="1"/>
</dbReference>
<proteinExistence type="inferred from homology"/>
<dbReference type="Proteomes" id="UP000679179">
    <property type="component" value="Unassembled WGS sequence"/>
</dbReference>
<dbReference type="EMBL" id="BOPZ01000002">
    <property type="protein sequence ID" value="GIM27689.1"/>
    <property type="molecule type" value="Genomic_DNA"/>
</dbReference>
<comment type="caution">
    <text evidence="7">The sequence shown here is derived from an EMBL/GenBank/DDBJ whole genome shotgun (WGS) entry which is preliminary data.</text>
</comment>
<dbReference type="InterPro" id="IPR029044">
    <property type="entry name" value="Nucleotide-diphossugar_trans"/>
</dbReference>
<evidence type="ECO:0000313" key="8">
    <source>
        <dbReference type="Proteomes" id="UP000679179"/>
    </source>
</evidence>
<evidence type="ECO:0000256" key="1">
    <source>
        <dbReference type="ARBA" id="ARBA00006739"/>
    </source>
</evidence>
<evidence type="ECO:0000259" key="6">
    <source>
        <dbReference type="Pfam" id="PF13439"/>
    </source>
</evidence>
<dbReference type="Gene3D" id="3.40.50.2000">
    <property type="entry name" value="Glycogen Phosphorylase B"/>
    <property type="match status" value="2"/>
</dbReference>
<dbReference type="Pfam" id="PF00535">
    <property type="entry name" value="Glycos_transf_2"/>
    <property type="match status" value="3"/>
</dbReference>
<dbReference type="PANTHER" id="PTHR43685">
    <property type="entry name" value="GLYCOSYLTRANSFERASE"/>
    <property type="match status" value="1"/>
</dbReference>
<feature type="domain" description="Glycosyl transferase family 1" evidence="4">
    <location>
        <begin position="899"/>
        <end position="1028"/>
    </location>
</feature>
<dbReference type="InterPro" id="IPR001296">
    <property type="entry name" value="Glyco_trans_1"/>
</dbReference>